<proteinExistence type="predicted"/>
<accession>A0A4U0R355</accession>
<gene>
    <name evidence="1" type="ORF">FA743_19550</name>
</gene>
<dbReference type="EMBL" id="SUNI01000046">
    <property type="protein sequence ID" value="TJZ89016.1"/>
    <property type="molecule type" value="Genomic_DNA"/>
</dbReference>
<name>A0A4U0R355_9RHOB</name>
<dbReference type="AlphaFoldDB" id="A0A4U0R355"/>
<keyword evidence="2" id="KW-1185">Reference proteome</keyword>
<comment type="caution">
    <text evidence="1">The sequence shown here is derived from an EMBL/GenBank/DDBJ whole genome shotgun (WGS) entry which is preliminary data.</text>
</comment>
<organism evidence="1 2">
    <name type="scientific">Paracoccus gahaiensis</name>
    <dbReference type="NCBI Taxonomy" id="1706839"/>
    <lineage>
        <taxon>Bacteria</taxon>
        <taxon>Pseudomonadati</taxon>
        <taxon>Pseudomonadota</taxon>
        <taxon>Alphaproteobacteria</taxon>
        <taxon>Rhodobacterales</taxon>
        <taxon>Paracoccaceae</taxon>
        <taxon>Paracoccus</taxon>
    </lineage>
</organism>
<dbReference type="RefSeq" id="WP_136887737.1">
    <property type="nucleotide sequence ID" value="NZ_SUNI01000046.1"/>
</dbReference>
<reference evidence="1 2" key="1">
    <citation type="submission" date="2019-04" db="EMBL/GenBank/DDBJ databases">
        <authorList>
            <person name="Li J."/>
        </authorList>
    </citation>
    <scope>NUCLEOTIDE SEQUENCE [LARGE SCALE GENOMIC DNA]</scope>
    <source>
        <strain evidence="1 2">KCTC 42687</strain>
    </source>
</reference>
<evidence type="ECO:0000313" key="1">
    <source>
        <dbReference type="EMBL" id="TJZ89016.1"/>
    </source>
</evidence>
<dbReference type="Proteomes" id="UP000309747">
    <property type="component" value="Unassembled WGS sequence"/>
</dbReference>
<protein>
    <submittedName>
        <fullName evidence="1">Uncharacterized protein</fullName>
    </submittedName>
</protein>
<evidence type="ECO:0000313" key="2">
    <source>
        <dbReference type="Proteomes" id="UP000309747"/>
    </source>
</evidence>
<dbReference type="OrthoDB" id="7775962at2"/>
<sequence>MKTWTRKKTFEPEFEDWTVLRDRLVVGRVFWDVTQGGARAEVWRWSVITMPSRTGYCETLEGALEQVKAHATDRWGHQPYRWP</sequence>